<keyword evidence="3" id="KW-1133">Transmembrane helix</keyword>
<keyword evidence="1" id="KW-0406">Ion transport</keyword>
<reference evidence="5" key="1">
    <citation type="submission" date="2017-10" db="EMBL/GenBank/DDBJ databases">
        <title>Completed PacBio SMRT sequence of Methylosinus trichosporium OB3b reveals presence of a third large plasmid.</title>
        <authorList>
            <person name="Charles T.C."/>
            <person name="Lynch M.D.J."/>
            <person name="Heil J.R."/>
            <person name="Cheng J."/>
        </authorList>
    </citation>
    <scope>NUCLEOTIDE SEQUENCE [LARGE SCALE GENOMIC DNA]</scope>
    <source>
        <strain evidence="5">OB3b</strain>
    </source>
</reference>
<dbReference type="GO" id="GO:1902600">
    <property type="term" value="P:proton transmembrane transport"/>
    <property type="evidence" value="ECO:0007669"/>
    <property type="project" value="UniProtKB-KW"/>
</dbReference>
<keyword evidence="1" id="KW-0813">Transport</keyword>
<dbReference type="STRING" id="595536.GCA_000178815_01348"/>
<feature type="compositionally biased region" description="Basic and acidic residues" evidence="2">
    <location>
        <begin position="25"/>
        <end position="34"/>
    </location>
</feature>
<keyword evidence="1 3" id="KW-0472">Membrane</keyword>
<dbReference type="KEGG" id="mtw:CQW49_19220"/>
<name>A0A2D2D482_METT3</name>
<protein>
    <recommendedName>
        <fullName evidence="1">ATP synthase protein I</fullName>
    </recommendedName>
</protein>
<keyword evidence="5" id="KW-1185">Reference proteome</keyword>
<accession>A0A2D2D482</accession>
<dbReference type="InterPro" id="IPR016989">
    <property type="entry name" value="Atp1_alphaprobac"/>
</dbReference>
<keyword evidence="3" id="KW-0812">Transmembrane</keyword>
<feature type="transmembrane region" description="Helical" evidence="3">
    <location>
        <begin position="82"/>
        <end position="101"/>
    </location>
</feature>
<gene>
    <name evidence="4" type="ORF">CQW49_19220</name>
</gene>
<proteinExistence type="inferred from homology"/>
<dbReference type="AlphaFoldDB" id="A0A2D2D482"/>
<evidence type="ECO:0000313" key="5">
    <source>
        <dbReference type="Proteomes" id="UP000230709"/>
    </source>
</evidence>
<dbReference type="InterPro" id="IPR032820">
    <property type="entry name" value="ATPase_put"/>
</dbReference>
<dbReference type="Pfam" id="PF09527">
    <property type="entry name" value="ATPase_gene1"/>
    <property type="match status" value="1"/>
</dbReference>
<evidence type="ECO:0000256" key="2">
    <source>
        <dbReference type="SAM" id="MobiDB-lite"/>
    </source>
</evidence>
<dbReference type="GO" id="GO:0045259">
    <property type="term" value="C:proton-transporting ATP synthase complex"/>
    <property type="evidence" value="ECO:0007669"/>
    <property type="project" value="UniProtKB-UniRule"/>
</dbReference>
<sequence length="113" mass="12029">MRDAEKNVSDAELRARLEQLQAALRKQEEDRREQTSGGGLQIGGSFGRAMSVGFTVLSEFVAAILVGALIGWQADVWLGTKPWLLVLFLGLGVAAGFWNVFRLSPPKGAGGGG</sequence>
<evidence type="ECO:0000313" key="4">
    <source>
        <dbReference type="EMBL" id="ATQ69775.1"/>
    </source>
</evidence>
<comment type="function">
    <text evidence="1">A possible function for this protein is to guide the assembly of the membrane sector of the ATPase enzyme complex.</text>
</comment>
<dbReference type="Proteomes" id="UP000230709">
    <property type="component" value="Chromosome"/>
</dbReference>
<dbReference type="PIRSF" id="PIRSF032126">
    <property type="entry name" value="F0F1_ATP_synthase_subunit_I"/>
    <property type="match status" value="1"/>
</dbReference>
<comment type="similarity">
    <text evidence="1">Belongs to the bacterial AtpI family.</text>
</comment>
<keyword evidence="1" id="KW-0375">Hydrogen ion transport</keyword>
<feature type="compositionally biased region" description="Gly residues" evidence="2">
    <location>
        <begin position="36"/>
        <end position="45"/>
    </location>
</feature>
<evidence type="ECO:0000256" key="3">
    <source>
        <dbReference type="SAM" id="Phobius"/>
    </source>
</evidence>
<evidence type="ECO:0000256" key="1">
    <source>
        <dbReference type="PIRNR" id="PIRNR032126"/>
    </source>
</evidence>
<dbReference type="RefSeq" id="WP_003612566.1">
    <property type="nucleotide sequence ID" value="NZ_ADVE02000001.1"/>
</dbReference>
<feature type="region of interest" description="Disordered" evidence="2">
    <location>
        <begin position="25"/>
        <end position="45"/>
    </location>
</feature>
<organism evidence="4 5">
    <name type="scientific">Methylosinus trichosporium (strain ATCC 35070 / NCIMB 11131 / UNIQEM 75 / OB3b)</name>
    <dbReference type="NCBI Taxonomy" id="595536"/>
    <lineage>
        <taxon>Bacteria</taxon>
        <taxon>Pseudomonadati</taxon>
        <taxon>Pseudomonadota</taxon>
        <taxon>Alphaproteobacteria</taxon>
        <taxon>Hyphomicrobiales</taxon>
        <taxon>Methylocystaceae</taxon>
        <taxon>Methylosinus</taxon>
    </lineage>
</organism>
<feature type="transmembrane region" description="Helical" evidence="3">
    <location>
        <begin position="49"/>
        <end position="70"/>
    </location>
</feature>
<dbReference type="EMBL" id="CP023737">
    <property type="protein sequence ID" value="ATQ69775.1"/>
    <property type="molecule type" value="Genomic_DNA"/>
</dbReference>